<keyword evidence="3" id="KW-0863">Zinc-finger</keyword>
<dbReference type="SMART" id="SM00225">
    <property type="entry name" value="BTB"/>
    <property type="match status" value="1"/>
</dbReference>
<gene>
    <name evidence="7" type="ORF">RND81_04G110800</name>
</gene>
<dbReference type="PANTHER" id="PTHR46287">
    <property type="entry name" value="BTB/POZ AND TAZ DOMAIN-CONTAINING PROTEIN 3-RELATED"/>
    <property type="match status" value="1"/>
</dbReference>
<reference evidence="7" key="1">
    <citation type="submission" date="2024-03" db="EMBL/GenBank/DDBJ databases">
        <title>WGS assembly of Saponaria officinalis var. Norfolk2.</title>
        <authorList>
            <person name="Jenkins J."/>
            <person name="Shu S."/>
            <person name="Grimwood J."/>
            <person name="Barry K."/>
            <person name="Goodstein D."/>
            <person name="Schmutz J."/>
            <person name="Leebens-Mack J."/>
            <person name="Osbourn A."/>
        </authorList>
    </citation>
    <scope>NUCLEOTIDE SEQUENCE [LARGE SCALE GENOMIC DNA]</scope>
    <source>
        <strain evidence="7">JIC</strain>
    </source>
</reference>
<dbReference type="GO" id="GO:0009751">
    <property type="term" value="P:response to salicylic acid"/>
    <property type="evidence" value="ECO:0007669"/>
    <property type="project" value="UniProtKB-ARBA"/>
</dbReference>
<dbReference type="FunFam" id="1.25.40.420:FF:000012">
    <property type="entry name" value="BTB/POZ and TAZ domain-containing protein 2"/>
    <property type="match status" value="1"/>
</dbReference>
<dbReference type="Gene3D" id="1.20.1020.10">
    <property type="entry name" value="TAZ domain"/>
    <property type="match status" value="1"/>
</dbReference>
<dbReference type="Pfam" id="PF00651">
    <property type="entry name" value="BTB"/>
    <property type="match status" value="1"/>
</dbReference>
<dbReference type="SUPFAM" id="SSF57933">
    <property type="entry name" value="TAZ domain"/>
    <property type="match status" value="1"/>
</dbReference>
<dbReference type="Gene3D" id="1.25.40.420">
    <property type="match status" value="1"/>
</dbReference>
<evidence type="ECO:0000313" key="7">
    <source>
        <dbReference type="EMBL" id="KAK9734042.1"/>
    </source>
</evidence>
<evidence type="ECO:0000256" key="5">
    <source>
        <dbReference type="ARBA" id="ARBA00022833"/>
    </source>
</evidence>
<accession>A0AAW1LK17</accession>
<dbReference type="Pfam" id="PF02135">
    <property type="entry name" value="zf-TAZ"/>
    <property type="match status" value="1"/>
</dbReference>
<evidence type="ECO:0000313" key="8">
    <source>
        <dbReference type="Proteomes" id="UP001443914"/>
    </source>
</evidence>
<dbReference type="GO" id="GO:0009725">
    <property type="term" value="P:response to hormone"/>
    <property type="evidence" value="ECO:0007669"/>
    <property type="project" value="UniProtKB-ARBA"/>
</dbReference>
<keyword evidence="5" id="KW-0862">Zinc</keyword>
<dbReference type="InterPro" id="IPR044513">
    <property type="entry name" value="BT1/2/3/4/5"/>
</dbReference>
<evidence type="ECO:0000256" key="1">
    <source>
        <dbReference type="ARBA" id="ARBA00004906"/>
    </source>
</evidence>
<name>A0AAW1LK17_SAPOF</name>
<dbReference type="PROSITE" id="PS50097">
    <property type="entry name" value="BTB"/>
    <property type="match status" value="1"/>
</dbReference>
<keyword evidence="2" id="KW-0479">Metal-binding</keyword>
<dbReference type="InterPro" id="IPR035898">
    <property type="entry name" value="TAZ_dom_sf"/>
</dbReference>
<comment type="pathway">
    <text evidence="1">Protein modification; protein ubiquitination.</text>
</comment>
<dbReference type="GO" id="GO:0005516">
    <property type="term" value="F:calmodulin binding"/>
    <property type="evidence" value="ECO:0007669"/>
    <property type="project" value="UniProtKB-ARBA"/>
</dbReference>
<dbReference type="EMBL" id="JBDFQZ010000004">
    <property type="protein sequence ID" value="KAK9734042.1"/>
    <property type="molecule type" value="Genomic_DNA"/>
</dbReference>
<dbReference type="PANTHER" id="PTHR46287:SF4">
    <property type="entry name" value="BTB_POZ AND TAZ DOMAIN-CONTAINING PROTEIN 2"/>
    <property type="match status" value="1"/>
</dbReference>
<evidence type="ECO:0000259" key="6">
    <source>
        <dbReference type="PROSITE" id="PS50097"/>
    </source>
</evidence>
<feature type="domain" description="BTB" evidence="6">
    <location>
        <begin position="31"/>
        <end position="101"/>
    </location>
</feature>
<dbReference type="FunFam" id="1.20.1020.10:FF:000007">
    <property type="entry name" value="BTB/POZ and TAZ domain-containing protein 2"/>
    <property type="match status" value="1"/>
</dbReference>
<dbReference type="Gene3D" id="3.30.710.10">
    <property type="entry name" value="Potassium Channel Kv1.1, Chain A"/>
    <property type="match status" value="1"/>
</dbReference>
<dbReference type="GO" id="GO:0008270">
    <property type="term" value="F:zinc ion binding"/>
    <property type="evidence" value="ECO:0007669"/>
    <property type="project" value="UniProtKB-KW"/>
</dbReference>
<dbReference type="InterPro" id="IPR000210">
    <property type="entry name" value="BTB/POZ_dom"/>
</dbReference>
<comment type="caution">
    <text evidence="7">The sequence shown here is derived from an EMBL/GenBank/DDBJ whole genome shotgun (WGS) entry which is preliminary data.</text>
</comment>
<dbReference type="GO" id="GO:0005634">
    <property type="term" value="C:nucleus"/>
    <property type="evidence" value="ECO:0007669"/>
    <property type="project" value="TreeGrafter"/>
</dbReference>
<evidence type="ECO:0000256" key="2">
    <source>
        <dbReference type="ARBA" id="ARBA00022723"/>
    </source>
</evidence>
<dbReference type="Proteomes" id="UP001443914">
    <property type="component" value="Unassembled WGS sequence"/>
</dbReference>
<protein>
    <recommendedName>
        <fullName evidence="6">BTB domain-containing protein</fullName>
    </recommendedName>
</protein>
<evidence type="ECO:0000256" key="3">
    <source>
        <dbReference type="ARBA" id="ARBA00022771"/>
    </source>
</evidence>
<dbReference type="SUPFAM" id="SSF54695">
    <property type="entry name" value="POZ domain"/>
    <property type="match status" value="1"/>
</dbReference>
<dbReference type="InterPro" id="IPR011333">
    <property type="entry name" value="SKP1/BTB/POZ_sf"/>
</dbReference>
<dbReference type="AlphaFoldDB" id="A0AAW1LK17"/>
<dbReference type="GO" id="GO:0006355">
    <property type="term" value="P:regulation of DNA-templated transcription"/>
    <property type="evidence" value="ECO:0007669"/>
    <property type="project" value="UniProtKB-ARBA"/>
</dbReference>
<evidence type="ECO:0000256" key="4">
    <source>
        <dbReference type="ARBA" id="ARBA00022786"/>
    </source>
</evidence>
<dbReference type="GO" id="GO:0042542">
    <property type="term" value="P:response to hydrogen peroxide"/>
    <property type="evidence" value="ECO:0007669"/>
    <property type="project" value="UniProtKB-ARBA"/>
</dbReference>
<organism evidence="7 8">
    <name type="scientific">Saponaria officinalis</name>
    <name type="common">Common soapwort</name>
    <name type="synonym">Lychnis saponaria</name>
    <dbReference type="NCBI Taxonomy" id="3572"/>
    <lineage>
        <taxon>Eukaryota</taxon>
        <taxon>Viridiplantae</taxon>
        <taxon>Streptophyta</taxon>
        <taxon>Embryophyta</taxon>
        <taxon>Tracheophyta</taxon>
        <taxon>Spermatophyta</taxon>
        <taxon>Magnoliopsida</taxon>
        <taxon>eudicotyledons</taxon>
        <taxon>Gunneridae</taxon>
        <taxon>Pentapetalae</taxon>
        <taxon>Caryophyllales</taxon>
        <taxon>Caryophyllaceae</taxon>
        <taxon>Caryophylleae</taxon>
        <taxon>Saponaria</taxon>
    </lineage>
</organism>
<dbReference type="InterPro" id="IPR000197">
    <property type="entry name" value="Znf_TAZ"/>
</dbReference>
<proteinExistence type="predicted"/>
<dbReference type="SMART" id="SM00551">
    <property type="entry name" value="ZnF_TAZ"/>
    <property type="match status" value="1"/>
</dbReference>
<keyword evidence="4" id="KW-0833">Ubl conjugation pathway</keyword>
<sequence length="364" mass="41456">MCPTTFSDEFPGKSLDNFMMSDKLVGNLPDSDVTILTSGGLRIPAHSHILAMASPVMEKSLEKAKRNPKTGEKVFPILGVPHDAVSCFVRFLYSSRCTEEEMDKYGMHLLTLSHVYSVPKLKQQCTKGLAIGLTIENVIDVLQLATLCDAPDLHLKGMKLVLGKFKDVKKTEAWRFVRKHDPWLELDILQFIDDVESRKKRTKRHKEEQSLYLQLSEAMDCLVHICTEGCTSVGPYDMDPTKNREPCNRFATCHGLQMLIKHFATCKKRVNGGCSRCKRMWQLLKLHASMCQHSDRCKVPLCRQFKLKMQQEKKGDKVKWRVLVRKVLLAKTVSSLSLPTTPCQAKKFDTRSCDVPHLQCCDRN</sequence>
<dbReference type="CDD" id="cd14733">
    <property type="entry name" value="BACK"/>
    <property type="match status" value="1"/>
</dbReference>
<keyword evidence="8" id="KW-1185">Reference proteome</keyword>